<evidence type="ECO:0000313" key="1">
    <source>
        <dbReference type="EMBL" id="QTA89678.1"/>
    </source>
</evidence>
<gene>
    <name evidence="1" type="ORF">dnm_057350</name>
</gene>
<dbReference type="KEGG" id="dmm:dnm_057350"/>
<dbReference type="Pfam" id="PF03683">
    <property type="entry name" value="UPF0175"/>
    <property type="match status" value="1"/>
</dbReference>
<sequence length="91" mass="10750">MEEYSVIIPDRMARQSERHSENVSQQFGEALAIQKYRTREFTAFQIGEMLGHTSRWETDAFLKKHHCHGYTEEDFEKDGKTLDELLDEAVR</sequence>
<accession>A0A975BQB8</accession>
<dbReference type="InterPro" id="IPR005368">
    <property type="entry name" value="UPF0175"/>
</dbReference>
<evidence type="ECO:0000313" key="2">
    <source>
        <dbReference type="Proteomes" id="UP000663722"/>
    </source>
</evidence>
<proteinExistence type="predicted"/>
<dbReference type="EMBL" id="CP061800">
    <property type="protein sequence ID" value="QTA89678.1"/>
    <property type="molecule type" value="Genomic_DNA"/>
</dbReference>
<protein>
    <submittedName>
        <fullName evidence="1">UPF0175</fullName>
    </submittedName>
</protein>
<dbReference type="Proteomes" id="UP000663722">
    <property type="component" value="Chromosome"/>
</dbReference>
<dbReference type="RefSeq" id="WP_207678192.1">
    <property type="nucleotide sequence ID" value="NZ_CP061800.1"/>
</dbReference>
<dbReference type="AlphaFoldDB" id="A0A975BQB8"/>
<keyword evidence="2" id="KW-1185">Reference proteome</keyword>
<reference evidence="1" key="1">
    <citation type="journal article" date="2021" name="Microb. Physiol.">
        <title>Proteogenomic Insights into the Physiology of Marine, Sulfate-Reducing, Filamentous Desulfonema limicola and Desulfonema magnum.</title>
        <authorList>
            <person name="Schnaars V."/>
            <person name="Wohlbrand L."/>
            <person name="Scheve S."/>
            <person name="Hinrichs C."/>
            <person name="Reinhardt R."/>
            <person name="Rabus R."/>
        </authorList>
    </citation>
    <scope>NUCLEOTIDE SEQUENCE</scope>
    <source>
        <strain evidence="1">4be13</strain>
    </source>
</reference>
<name>A0A975BQB8_9BACT</name>
<organism evidence="1 2">
    <name type="scientific">Desulfonema magnum</name>
    <dbReference type="NCBI Taxonomy" id="45655"/>
    <lineage>
        <taxon>Bacteria</taxon>
        <taxon>Pseudomonadati</taxon>
        <taxon>Thermodesulfobacteriota</taxon>
        <taxon>Desulfobacteria</taxon>
        <taxon>Desulfobacterales</taxon>
        <taxon>Desulfococcaceae</taxon>
        <taxon>Desulfonema</taxon>
    </lineage>
</organism>